<dbReference type="GO" id="GO:0000287">
    <property type="term" value="F:magnesium ion binding"/>
    <property type="evidence" value="ECO:0007669"/>
    <property type="project" value="UniProtKB-ARBA"/>
</dbReference>
<dbReference type="PANTHER" id="PTHR47514:SF1">
    <property type="entry name" value="TRANSKETOLASE N-TERMINAL SECTION-RELATED"/>
    <property type="match status" value="1"/>
</dbReference>
<evidence type="ECO:0000313" key="6">
    <source>
        <dbReference type="Proteomes" id="UP000239494"/>
    </source>
</evidence>
<dbReference type="CDD" id="cd02012">
    <property type="entry name" value="TPP_TK"/>
    <property type="match status" value="1"/>
</dbReference>
<evidence type="ECO:0000256" key="2">
    <source>
        <dbReference type="ARBA" id="ARBA00007131"/>
    </source>
</evidence>
<gene>
    <name evidence="5" type="ORF">CLV43_102756</name>
</gene>
<feature type="domain" description="Transketolase N-terminal" evidence="4">
    <location>
        <begin position="40"/>
        <end position="268"/>
    </location>
</feature>
<dbReference type="Gene3D" id="3.40.50.970">
    <property type="match status" value="1"/>
</dbReference>
<protein>
    <submittedName>
        <fullName evidence="5">Transketolase</fullName>
    </submittedName>
</protein>
<name>A0A2T0THW8_9PSEU</name>
<dbReference type="EMBL" id="PVTF01000002">
    <property type="protein sequence ID" value="PRY45191.1"/>
    <property type="molecule type" value="Genomic_DNA"/>
</dbReference>
<organism evidence="5 6">
    <name type="scientific">Umezawaea tangerina</name>
    <dbReference type="NCBI Taxonomy" id="84725"/>
    <lineage>
        <taxon>Bacteria</taxon>
        <taxon>Bacillati</taxon>
        <taxon>Actinomycetota</taxon>
        <taxon>Actinomycetes</taxon>
        <taxon>Pseudonocardiales</taxon>
        <taxon>Pseudonocardiaceae</taxon>
        <taxon>Umezawaea</taxon>
    </lineage>
</organism>
<reference evidence="5 6" key="1">
    <citation type="submission" date="2018-03" db="EMBL/GenBank/DDBJ databases">
        <title>Genomic Encyclopedia of Archaeal and Bacterial Type Strains, Phase II (KMG-II): from individual species to whole genera.</title>
        <authorList>
            <person name="Goeker M."/>
        </authorList>
    </citation>
    <scope>NUCLEOTIDE SEQUENCE [LARGE SCALE GENOMIC DNA]</scope>
    <source>
        <strain evidence="5 6">DSM 44720</strain>
    </source>
</reference>
<proteinExistence type="inferred from homology"/>
<dbReference type="InterPro" id="IPR029061">
    <property type="entry name" value="THDP-binding"/>
</dbReference>
<dbReference type="SUPFAM" id="SSF52518">
    <property type="entry name" value="Thiamin diphosphate-binding fold (THDP-binding)"/>
    <property type="match status" value="1"/>
</dbReference>
<keyword evidence="6" id="KW-1185">Reference proteome</keyword>
<comment type="similarity">
    <text evidence="2">Belongs to the transketolase family.</text>
</comment>
<dbReference type="PANTHER" id="PTHR47514">
    <property type="entry name" value="TRANSKETOLASE N-TERMINAL SECTION-RELATED"/>
    <property type="match status" value="1"/>
</dbReference>
<keyword evidence="3" id="KW-0786">Thiamine pyrophosphate</keyword>
<sequence length="283" mass="30102">MTVQTAEAPTGAGVDVVGLERRALAVREHVLAIGAGPIGTHVGGSLSAADILVALYFDVLRVRPDEPRWSGRDHFLLSKGHASAALYSTLAERGFLPREELATYGRSEGRLMAHPTLSVPGVEFATGSLGHGLSLGVGLALAARRAVLPNRVYVLLGDGELQEGSVWEAAMSAAHLGLDNLTAVVDRNRLQINGSTEDRMRLEPLTDKWRAFGWNASVVDGHDFARLVPALRSAPGSGRPTVLVADTVKGRGVRHLEHRKQGHFAKLSPAAYERALAALRAAA</sequence>
<dbReference type="InterPro" id="IPR005474">
    <property type="entry name" value="Transketolase_N"/>
</dbReference>
<dbReference type="Pfam" id="PF00456">
    <property type="entry name" value="Transketolase_N"/>
    <property type="match status" value="1"/>
</dbReference>
<evidence type="ECO:0000313" key="5">
    <source>
        <dbReference type="EMBL" id="PRY45191.1"/>
    </source>
</evidence>
<dbReference type="Proteomes" id="UP000239494">
    <property type="component" value="Unassembled WGS sequence"/>
</dbReference>
<evidence type="ECO:0000256" key="3">
    <source>
        <dbReference type="ARBA" id="ARBA00023052"/>
    </source>
</evidence>
<evidence type="ECO:0000259" key="4">
    <source>
        <dbReference type="Pfam" id="PF00456"/>
    </source>
</evidence>
<comment type="caution">
    <text evidence="5">The sequence shown here is derived from an EMBL/GenBank/DDBJ whole genome shotgun (WGS) entry which is preliminary data.</text>
</comment>
<evidence type="ECO:0000256" key="1">
    <source>
        <dbReference type="ARBA" id="ARBA00001964"/>
    </source>
</evidence>
<dbReference type="RefSeq" id="WP_245886239.1">
    <property type="nucleotide sequence ID" value="NZ_PVTF01000002.1"/>
</dbReference>
<dbReference type="AlphaFoldDB" id="A0A2T0THW8"/>
<accession>A0A2T0THW8</accession>
<comment type="cofactor">
    <cofactor evidence="1">
        <name>thiamine diphosphate</name>
        <dbReference type="ChEBI" id="CHEBI:58937"/>
    </cofactor>
</comment>